<evidence type="ECO:0000313" key="1">
    <source>
        <dbReference type="EMBL" id="KAG7440151.1"/>
    </source>
</evidence>
<proteinExistence type="predicted"/>
<sequence>MRLLPAVIYMEQPNQLSLAFSSRLQPIRLECHRLQQTQISTPSNGDVFSSNRRQGLLGVRCWFSLVAILDHERWLKPAAVTHNLSAYSLIYMF</sequence>
<dbReference type="GeneID" id="66104026"/>
<dbReference type="Proteomes" id="UP000812287">
    <property type="component" value="Unassembled WGS sequence"/>
</dbReference>
<protein>
    <submittedName>
        <fullName evidence="1">Uncharacterized protein</fullName>
    </submittedName>
</protein>
<name>A0A9P8AM00_9AGAR</name>
<evidence type="ECO:0000313" key="2">
    <source>
        <dbReference type="Proteomes" id="UP000812287"/>
    </source>
</evidence>
<dbReference type="AlphaFoldDB" id="A0A9P8AM00"/>
<dbReference type="EMBL" id="MU250576">
    <property type="protein sequence ID" value="KAG7440151.1"/>
    <property type="molecule type" value="Genomic_DNA"/>
</dbReference>
<organism evidence="1 2">
    <name type="scientific">Guyanagaster necrorhizus</name>
    <dbReference type="NCBI Taxonomy" id="856835"/>
    <lineage>
        <taxon>Eukaryota</taxon>
        <taxon>Fungi</taxon>
        <taxon>Dikarya</taxon>
        <taxon>Basidiomycota</taxon>
        <taxon>Agaricomycotina</taxon>
        <taxon>Agaricomycetes</taxon>
        <taxon>Agaricomycetidae</taxon>
        <taxon>Agaricales</taxon>
        <taxon>Marasmiineae</taxon>
        <taxon>Physalacriaceae</taxon>
        <taxon>Guyanagaster</taxon>
    </lineage>
</organism>
<reference evidence="1" key="1">
    <citation type="submission" date="2020-11" db="EMBL/GenBank/DDBJ databases">
        <title>Adaptations for nitrogen fixation in a non-lichenized fungal sporocarp promotes dispersal by wood-feeding termites.</title>
        <authorList>
            <consortium name="DOE Joint Genome Institute"/>
            <person name="Koch R.A."/>
            <person name="Yoon G."/>
            <person name="Arayal U."/>
            <person name="Lail K."/>
            <person name="Amirebrahimi M."/>
            <person name="Labutti K."/>
            <person name="Lipzen A."/>
            <person name="Riley R."/>
            <person name="Barry K."/>
            <person name="Henrissat B."/>
            <person name="Grigoriev I.V."/>
            <person name="Herr J.R."/>
            <person name="Aime M.C."/>
        </authorList>
    </citation>
    <scope>NUCLEOTIDE SEQUENCE</scope>
    <source>
        <strain evidence="1">MCA 3950</strain>
    </source>
</reference>
<accession>A0A9P8AM00</accession>
<gene>
    <name evidence="1" type="ORF">BT62DRAFT_640478</name>
</gene>
<keyword evidence="2" id="KW-1185">Reference proteome</keyword>
<comment type="caution">
    <text evidence="1">The sequence shown here is derived from an EMBL/GenBank/DDBJ whole genome shotgun (WGS) entry which is preliminary data.</text>
</comment>
<dbReference type="RefSeq" id="XP_043033651.1">
    <property type="nucleotide sequence ID" value="XM_043181730.1"/>
</dbReference>